<evidence type="ECO:0000256" key="1">
    <source>
        <dbReference type="SAM" id="MobiDB-lite"/>
    </source>
</evidence>
<name>A0A5B7K4H2_PORTR</name>
<keyword evidence="3" id="KW-1185">Reference proteome</keyword>
<organism evidence="2 3">
    <name type="scientific">Portunus trituberculatus</name>
    <name type="common">Swimming crab</name>
    <name type="synonym">Neptunus trituberculatus</name>
    <dbReference type="NCBI Taxonomy" id="210409"/>
    <lineage>
        <taxon>Eukaryota</taxon>
        <taxon>Metazoa</taxon>
        <taxon>Ecdysozoa</taxon>
        <taxon>Arthropoda</taxon>
        <taxon>Crustacea</taxon>
        <taxon>Multicrustacea</taxon>
        <taxon>Malacostraca</taxon>
        <taxon>Eumalacostraca</taxon>
        <taxon>Eucarida</taxon>
        <taxon>Decapoda</taxon>
        <taxon>Pleocyemata</taxon>
        <taxon>Brachyura</taxon>
        <taxon>Eubrachyura</taxon>
        <taxon>Portunoidea</taxon>
        <taxon>Portunidae</taxon>
        <taxon>Portuninae</taxon>
        <taxon>Portunus</taxon>
    </lineage>
</organism>
<feature type="region of interest" description="Disordered" evidence="1">
    <location>
        <begin position="51"/>
        <end position="76"/>
    </location>
</feature>
<accession>A0A5B7K4H2</accession>
<comment type="caution">
    <text evidence="2">The sequence shown here is derived from an EMBL/GenBank/DDBJ whole genome shotgun (WGS) entry which is preliminary data.</text>
</comment>
<gene>
    <name evidence="2" type="ORF">E2C01_099062</name>
</gene>
<dbReference type="EMBL" id="VSRR010136057">
    <property type="protein sequence ID" value="MPD03423.1"/>
    <property type="molecule type" value="Genomic_DNA"/>
</dbReference>
<sequence length="76" mass="8323">MVGWEEQVRFALPFAVDFLGESAARTRRSINKTFAINESWRSVIRRAIRGCGDTSGMPAHNTPTSPTPQACSPSSL</sequence>
<dbReference type="AlphaFoldDB" id="A0A5B7K4H2"/>
<protein>
    <submittedName>
        <fullName evidence="2">Uncharacterized protein</fullName>
    </submittedName>
</protein>
<reference evidence="2 3" key="1">
    <citation type="submission" date="2019-05" db="EMBL/GenBank/DDBJ databases">
        <title>Another draft genome of Portunus trituberculatus and its Hox gene families provides insights of decapod evolution.</title>
        <authorList>
            <person name="Jeong J.-H."/>
            <person name="Song I."/>
            <person name="Kim S."/>
            <person name="Choi T."/>
            <person name="Kim D."/>
            <person name="Ryu S."/>
            <person name="Kim W."/>
        </authorList>
    </citation>
    <scope>NUCLEOTIDE SEQUENCE [LARGE SCALE GENOMIC DNA]</scope>
    <source>
        <tissue evidence="2">Muscle</tissue>
    </source>
</reference>
<evidence type="ECO:0000313" key="3">
    <source>
        <dbReference type="Proteomes" id="UP000324222"/>
    </source>
</evidence>
<feature type="compositionally biased region" description="Polar residues" evidence="1">
    <location>
        <begin position="61"/>
        <end position="76"/>
    </location>
</feature>
<evidence type="ECO:0000313" key="2">
    <source>
        <dbReference type="EMBL" id="MPD03423.1"/>
    </source>
</evidence>
<proteinExistence type="predicted"/>
<dbReference type="Proteomes" id="UP000324222">
    <property type="component" value="Unassembled WGS sequence"/>
</dbReference>